<dbReference type="GO" id="GO:0019369">
    <property type="term" value="P:arachidonate metabolic process"/>
    <property type="evidence" value="ECO:0007669"/>
    <property type="project" value="TreeGrafter"/>
</dbReference>
<feature type="region of interest" description="Disordered" evidence="6">
    <location>
        <begin position="906"/>
        <end position="936"/>
    </location>
</feature>
<feature type="short sequence motif" description="DGA/G" evidence="5">
    <location>
        <begin position="194"/>
        <end position="196"/>
    </location>
</feature>
<dbReference type="GO" id="GO:0046486">
    <property type="term" value="P:glycerolipid metabolic process"/>
    <property type="evidence" value="ECO:0007669"/>
    <property type="project" value="UniProtKB-ARBA"/>
</dbReference>
<evidence type="ECO:0000256" key="5">
    <source>
        <dbReference type="PROSITE-ProRule" id="PRU01161"/>
    </source>
</evidence>
<dbReference type="GeneID" id="29111925"/>
<accession>A0A177D0L7</accession>
<gene>
    <name evidence="8" type="ORF">CC77DRAFT_1026818</name>
</gene>
<feature type="active site" description="Nucleophile" evidence="5">
    <location>
        <position position="51"/>
    </location>
</feature>
<evidence type="ECO:0000256" key="2">
    <source>
        <dbReference type="ARBA" id="ARBA00022963"/>
    </source>
</evidence>
<dbReference type="PROSITE" id="PS51635">
    <property type="entry name" value="PNPLA"/>
    <property type="match status" value="1"/>
</dbReference>
<dbReference type="GO" id="GO:0016042">
    <property type="term" value="P:lipid catabolic process"/>
    <property type="evidence" value="ECO:0007669"/>
    <property type="project" value="UniProtKB-UniRule"/>
</dbReference>
<keyword evidence="4" id="KW-0802">TPR repeat</keyword>
<dbReference type="GO" id="GO:0016020">
    <property type="term" value="C:membrane"/>
    <property type="evidence" value="ECO:0007669"/>
    <property type="project" value="TreeGrafter"/>
</dbReference>
<feature type="short sequence motif" description="GXSXG" evidence="5">
    <location>
        <begin position="49"/>
        <end position="53"/>
    </location>
</feature>
<dbReference type="EMBL" id="KV441520">
    <property type="protein sequence ID" value="OAG13223.1"/>
    <property type="molecule type" value="Genomic_DNA"/>
</dbReference>
<evidence type="ECO:0000256" key="3">
    <source>
        <dbReference type="ARBA" id="ARBA00023098"/>
    </source>
</evidence>
<dbReference type="InterPro" id="IPR019734">
    <property type="entry name" value="TPR_rpt"/>
</dbReference>
<dbReference type="SUPFAM" id="SSF52151">
    <property type="entry name" value="FabD/lysophospholipase-like"/>
    <property type="match status" value="1"/>
</dbReference>
<reference evidence="8 9" key="1">
    <citation type="submission" date="2016-05" db="EMBL/GenBank/DDBJ databases">
        <title>Comparative analysis of secretome profiles of manganese(II)-oxidizing ascomycete fungi.</title>
        <authorList>
            <consortium name="DOE Joint Genome Institute"/>
            <person name="Zeiner C.A."/>
            <person name="Purvine S.O."/>
            <person name="Zink E.M."/>
            <person name="Wu S."/>
            <person name="Pasa-Tolic L."/>
            <person name="Chaput D.L."/>
            <person name="Haridas S."/>
            <person name="Grigoriev I.V."/>
            <person name="Santelli C.M."/>
            <person name="Hansel C.M."/>
        </authorList>
    </citation>
    <scope>NUCLEOTIDE SEQUENCE [LARGE SCALE GENOMIC DNA]</scope>
    <source>
        <strain evidence="8 9">SRC1lrK2f</strain>
    </source>
</reference>
<dbReference type="Proteomes" id="UP000077248">
    <property type="component" value="Unassembled WGS sequence"/>
</dbReference>
<dbReference type="KEGG" id="aalt:CC77DRAFT_1026818"/>
<keyword evidence="2 5" id="KW-0442">Lipid degradation</keyword>
<keyword evidence="3 5" id="KW-0443">Lipid metabolism</keyword>
<evidence type="ECO:0000259" key="7">
    <source>
        <dbReference type="PROSITE" id="PS51635"/>
    </source>
</evidence>
<evidence type="ECO:0000313" key="9">
    <source>
        <dbReference type="Proteomes" id="UP000077248"/>
    </source>
</evidence>
<dbReference type="OMA" id="ISYQAIR"/>
<name>A0A177D0L7_ALTAL</name>
<feature type="domain" description="PNPLA" evidence="7">
    <location>
        <begin position="9"/>
        <end position="207"/>
    </location>
</feature>
<dbReference type="Pfam" id="PF13374">
    <property type="entry name" value="TPR_10"/>
    <property type="match status" value="1"/>
</dbReference>
<dbReference type="Gene3D" id="3.40.1090.10">
    <property type="entry name" value="Cytosolic phospholipase A2 catalytic domain"/>
    <property type="match status" value="1"/>
</dbReference>
<dbReference type="SUPFAM" id="SSF48452">
    <property type="entry name" value="TPR-like"/>
    <property type="match status" value="1"/>
</dbReference>
<dbReference type="PROSITE" id="PS50005">
    <property type="entry name" value="TPR"/>
    <property type="match status" value="1"/>
</dbReference>
<dbReference type="CDD" id="cd07216">
    <property type="entry name" value="Pat17_PNPLA8_PNPLA9_like3"/>
    <property type="match status" value="1"/>
</dbReference>
<evidence type="ECO:0000256" key="6">
    <source>
        <dbReference type="SAM" id="MobiDB-lite"/>
    </source>
</evidence>
<dbReference type="RefSeq" id="XP_018378644.1">
    <property type="nucleotide sequence ID" value="XM_018526331.1"/>
</dbReference>
<dbReference type="GO" id="GO:0047499">
    <property type="term" value="F:calcium-independent phospholipase A2 activity"/>
    <property type="evidence" value="ECO:0007669"/>
    <property type="project" value="TreeGrafter"/>
</dbReference>
<protein>
    <submittedName>
        <fullName evidence="8">FabD/lysophospholipase-like protein</fullName>
    </submittedName>
</protein>
<dbReference type="AlphaFoldDB" id="A0A177D0L7"/>
<feature type="active site" description="Proton acceptor" evidence="5">
    <location>
        <position position="194"/>
    </location>
</feature>
<dbReference type="VEuPathDB" id="FungiDB:CC77DRAFT_1026818"/>
<dbReference type="Pfam" id="PF01734">
    <property type="entry name" value="Patatin"/>
    <property type="match status" value="1"/>
</dbReference>
<keyword evidence="9" id="KW-1185">Reference proteome</keyword>
<proteinExistence type="predicted"/>
<dbReference type="SUPFAM" id="SSF52540">
    <property type="entry name" value="P-loop containing nucleoside triphosphate hydrolases"/>
    <property type="match status" value="1"/>
</dbReference>
<dbReference type="Gene3D" id="3.40.50.300">
    <property type="entry name" value="P-loop containing nucleotide triphosphate hydrolases"/>
    <property type="match status" value="1"/>
</dbReference>
<organism evidence="8 9">
    <name type="scientific">Alternaria alternata</name>
    <name type="common">Alternaria rot fungus</name>
    <name type="synonym">Torula alternata</name>
    <dbReference type="NCBI Taxonomy" id="5599"/>
    <lineage>
        <taxon>Eukaryota</taxon>
        <taxon>Fungi</taxon>
        <taxon>Dikarya</taxon>
        <taxon>Ascomycota</taxon>
        <taxon>Pezizomycotina</taxon>
        <taxon>Dothideomycetes</taxon>
        <taxon>Pleosporomycetidae</taxon>
        <taxon>Pleosporales</taxon>
        <taxon>Pleosporineae</taxon>
        <taxon>Pleosporaceae</taxon>
        <taxon>Alternaria</taxon>
        <taxon>Alternaria sect. Alternaria</taxon>
        <taxon>Alternaria alternata complex</taxon>
    </lineage>
</organism>
<sequence>MPGSDLRLLALDGGGVRGLSALMILEQLMEAVDPDVPLKPCDYFDMIGGTSTGGLIAVMLGRLKMSVADCITAYLSLSDRVFCKTRHRVTVKGQVQGRFDADELARAVKEVVKQQGLKEDALLKDVPEAGCKVFVCATSKETSETVCLTSYKTPRGNNDLLNNVTIWEACRATSAATSFFDPIAVGRYGEQFVDGATGANNPVREVWDQAQLAWGPEPLEGKIKCVVSIGTGVPSLKAFKDDVFNIGQTLAAIATETEQTAERFRRERGLLDSTGRYYRFNVVRGLEDIGLEEAKKVKEMAAATRRYISSQEVHRQMQACAGSIAGREYFGEYKTDFSLDGVPRTRQFVDRPGEMAELERVLVPRHQHNGRQRIHVLRGLGGIGKTQLAVEFARRHHRQFSSVLWLDGRSEDILKRSIASCAGRIPQGQIPETSRQYAADASADIDAVVKDVMVWLARPDNTAWLLIFDNVDREYTAQGGDPDAYDVKRYFSHTDHGSVLVTTRLARLEQLGDSQQLGKVDEAQAKAILDSWYKKKHDAAESKQLLALLDGLPLAIAQAGAYLQESGVGLTTYLGFYEQQWSELMTSDDVADAPLQDYPERSVWTTWAISYQAIRERHEHTANLLLLWSFLDNKDLWHGLFAAACDDSLVVAAMLSGWVGDIASSEIKFSRAMQLVCNYSLAEQMQETGSYATHPVVHQWAHHSQGKRFTAELSRLAVVAVGWAVPESSTRDYAALQRRLLPHAQACSSQVVERNAVWDRGAEDSSDGDVDEGEERETVLDAMHLLGELYADQGRLGEAEQMYKRVLRGKEEALGVGHSSTLQTAEKMYDQALRGYEALGSVRVQQYLPALNTLQNMGDLYAKRAESAKARAMYTRALSGLTSVLGASSERCMGLSAKIDAFPSASREEGGQLKLPTVGERPAPQHDRRKKSSGLSIRRLVRKMYQ</sequence>
<evidence type="ECO:0000313" key="8">
    <source>
        <dbReference type="EMBL" id="OAG13223.1"/>
    </source>
</evidence>
<dbReference type="SMR" id="A0A177D0L7"/>
<feature type="short sequence motif" description="GXGXXG" evidence="5">
    <location>
        <begin position="13"/>
        <end position="18"/>
    </location>
</feature>
<dbReference type="PANTHER" id="PTHR24185">
    <property type="entry name" value="CALCIUM-INDEPENDENT PHOSPHOLIPASE A2-GAMMA"/>
    <property type="match status" value="1"/>
</dbReference>
<evidence type="ECO:0000256" key="1">
    <source>
        <dbReference type="ARBA" id="ARBA00022801"/>
    </source>
</evidence>
<keyword evidence="1 5" id="KW-0378">Hydrolase</keyword>
<evidence type="ECO:0000256" key="4">
    <source>
        <dbReference type="PROSITE-ProRule" id="PRU00339"/>
    </source>
</evidence>
<dbReference type="Gene3D" id="1.25.40.10">
    <property type="entry name" value="Tetratricopeptide repeat domain"/>
    <property type="match status" value="1"/>
</dbReference>
<dbReference type="InterPro" id="IPR027417">
    <property type="entry name" value="P-loop_NTPase"/>
</dbReference>
<dbReference type="InterPro" id="IPR016035">
    <property type="entry name" value="Acyl_Trfase/lysoPLipase"/>
</dbReference>
<dbReference type="PANTHER" id="PTHR24185:SF1">
    <property type="entry name" value="CALCIUM-INDEPENDENT PHOSPHOLIPASE A2-GAMMA"/>
    <property type="match status" value="1"/>
</dbReference>
<dbReference type="InterPro" id="IPR002641">
    <property type="entry name" value="PNPLA_dom"/>
</dbReference>
<dbReference type="InterPro" id="IPR011990">
    <property type="entry name" value="TPR-like_helical_dom_sf"/>
</dbReference>
<feature type="repeat" description="TPR" evidence="4">
    <location>
        <begin position="780"/>
        <end position="813"/>
    </location>
</feature>